<evidence type="ECO:0000313" key="7">
    <source>
        <dbReference type="EMBL" id="RDV02398.1"/>
    </source>
</evidence>
<dbReference type="Gene3D" id="3.40.605.10">
    <property type="entry name" value="Aldehyde Dehydrogenase, Chain A, domain 1"/>
    <property type="match status" value="1"/>
</dbReference>
<gene>
    <name evidence="7" type="ORF">DXH78_15560</name>
</gene>
<dbReference type="AlphaFoldDB" id="A0A371B483"/>
<evidence type="ECO:0000313" key="8">
    <source>
        <dbReference type="Proteomes" id="UP000263993"/>
    </source>
</evidence>
<evidence type="ECO:0000256" key="1">
    <source>
        <dbReference type="ARBA" id="ARBA00009986"/>
    </source>
</evidence>
<comment type="similarity">
    <text evidence="1 5">Belongs to the aldehyde dehydrogenase family.</text>
</comment>
<dbReference type="FunFam" id="3.40.605.10:FF:000007">
    <property type="entry name" value="NAD/NADP-dependent betaine aldehyde dehydrogenase"/>
    <property type="match status" value="1"/>
</dbReference>
<evidence type="ECO:0000256" key="5">
    <source>
        <dbReference type="RuleBase" id="RU003345"/>
    </source>
</evidence>
<evidence type="ECO:0000259" key="6">
    <source>
        <dbReference type="Pfam" id="PF00171"/>
    </source>
</evidence>
<proteinExistence type="inferred from homology"/>
<dbReference type="OrthoDB" id="8175464at2"/>
<feature type="domain" description="Aldehyde dehydrogenase" evidence="6">
    <location>
        <begin position="12"/>
        <end position="475"/>
    </location>
</feature>
<name>A0A371B483_9BRAD</name>
<dbReference type="SUPFAM" id="SSF53720">
    <property type="entry name" value="ALDH-like"/>
    <property type="match status" value="1"/>
</dbReference>
<dbReference type="CDD" id="cd07114">
    <property type="entry name" value="ALDH_DhaS"/>
    <property type="match status" value="1"/>
</dbReference>
<dbReference type="FunFam" id="3.40.309.10:FF:000012">
    <property type="entry name" value="Betaine aldehyde dehydrogenase"/>
    <property type="match status" value="1"/>
</dbReference>
<sequence length="491" mass="53001">MPSYELYIGGRWLPPAGGERFPTYNPFTQEPWAIISQAETADVNAAIAIARDTFNQTWSRTTGYERAKLLFRLADLTEKSAERIGRLETTDNGKIIRETTSQVIFLARMFRFYAGYADKIWGRVIPLDRPDVFDYATMDPLGVIGIITAWNSPMALLGNKLAAALAAGNTVVVKPSEHASVTTLEFCKLMEEAGFPAGVFNVVTGDVRTGQALASAEGLDKISFTGSGAGGRAIASAAGRTLTPVILELGGKSPNIIFSDADLDKATTGAFAGIFGATGQTCVAGSRLLVQRPIYEEVASRLAKRAATIRLGNPLDKTTEMGTAANEPQFDRIMGFIEQAKSEGATLVAGGARATGGDLGRGLFVQPTIFKDVRNEMRLAQEEIFGPVLSIIPFDSEDEAIAIGNDTRYGLASGIWTRDVNRVHRVARALRTGMVWVNTYRAVAAQIPFGGVKDSGYGRERGQEGLMEFLTTKNVMINFSDAERDPFAVQT</sequence>
<dbReference type="InterPro" id="IPR016162">
    <property type="entry name" value="Ald_DH_N"/>
</dbReference>
<reference evidence="8" key="1">
    <citation type="submission" date="2018-08" db="EMBL/GenBank/DDBJ databases">
        <authorList>
            <person name="Kim S.-J."/>
            <person name="Jung G.-Y."/>
        </authorList>
    </citation>
    <scope>NUCLEOTIDE SEQUENCE [LARGE SCALE GENOMIC DNA]</scope>
    <source>
        <strain evidence="8">GY_H</strain>
    </source>
</reference>
<dbReference type="InterPro" id="IPR029510">
    <property type="entry name" value="Ald_DH_CS_GLU"/>
</dbReference>
<keyword evidence="3" id="KW-0558">Oxidation</keyword>
<dbReference type="PROSITE" id="PS00070">
    <property type="entry name" value="ALDEHYDE_DEHYDR_CYS"/>
    <property type="match status" value="1"/>
</dbReference>
<dbReference type="PANTHER" id="PTHR11699">
    <property type="entry name" value="ALDEHYDE DEHYDROGENASE-RELATED"/>
    <property type="match status" value="1"/>
</dbReference>
<dbReference type="PROSITE" id="PS00687">
    <property type="entry name" value="ALDEHYDE_DEHYDR_GLU"/>
    <property type="match status" value="1"/>
</dbReference>
<dbReference type="InterPro" id="IPR016163">
    <property type="entry name" value="Ald_DH_C"/>
</dbReference>
<evidence type="ECO:0000256" key="4">
    <source>
        <dbReference type="PROSITE-ProRule" id="PRU10007"/>
    </source>
</evidence>
<evidence type="ECO:0000256" key="2">
    <source>
        <dbReference type="ARBA" id="ARBA00023002"/>
    </source>
</evidence>
<dbReference type="Pfam" id="PF00171">
    <property type="entry name" value="Aldedh"/>
    <property type="match status" value="1"/>
</dbReference>
<protein>
    <submittedName>
        <fullName evidence="7">Aldehyde dehydrogenase</fullName>
    </submittedName>
</protein>
<keyword evidence="2 5" id="KW-0560">Oxidoreductase</keyword>
<dbReference type="InterPro" id="IPR016160">
    <property type="entry name" value="Ald_DH_CS_CYS"/>
</dbReference>
<evidence type="ECO:0000256" key="3">
    <source>
        <dbReference type="ARBA" id="ARBA00023097"/>
    </source>
</evidence>
<dbReference type="InterPro" id="IPR016161">
    <property type="entry name" value="Ald_DH/histidinol_DH"/>
</dbReference>
<accession>A0A371B483</accession>
<feature type="active site" evidence="4">
    <location>
        <position position="248"/>
    </location>
</feature>
<comment type="caution">
    <text evidence="7">The sequence shown here is derived from an EMBL/GenBank/DDBJ whole genome shotgun (WGS) entry which is preliminary data.</text>
</comment>
<dbReference type="EMBL" id="QRGO01000002">
    <property type="protein sequence ID" value="RDV02398.1"/>
    <property type="molecule type" value="Genomic_DNA"/>
</dbReference>
<dbReference type="GO" id="GO:0016620">
    <property type="term" value="F:oxidoreductase activity, acting on the aldehyde or oxo group of donors, NAD or NADP as acceptor"/>
    <property type="evidence" value="ECO:0007669"/>
    <property type="project" value="InterPro"/>
</dbReference>
<keyword evidence="8" id="KW-1185">Reference proteome</keyword>
<dbReference type="InterPro" id="IPR015590">
    <property type="entry name" value="Aldehyde_DH_dom"/>
</dbReference>
<dbReference type="Proteomes" id="UP000263993">
    <property type="component" value="Unassembled WGS sequence"/>
</dbReference>
<dbReference type="Gene3D" id="3.40.309.10">
    <property type="entry name" value="Aldehyde Dehydrogenase, Chain A, domain 2"/>
    <property type="match status" value="1"/>
</dbReference>
<organism evidence="7 8">
    <name type="scientific">Undibacter mobilis</name>
    <dbReference type="NCBI Taxonomy" id="2292256"/>
    <lineage>
        <taxon>Bacteria</taxon>
        <taxon>Pseudomonadati</taxon>
        <taxon>Pseudomonadota</taxon>
        <taxon>Alphaproteobacteria</taxon>
        <taxon>Hyphomicrobiales</taxon>
        <taxon>Nitrobacteraceae</taxon>
        <taxon>Undibacter</taxon>
    </lineage>
</organism>